<accession>A0A7W6AFT5</accession>
<reference evidence="3 4" key="3">
    <citation type="submission" date="2020-08" db="EMBL/GenBank/DDBJ databases">
        <title>Genomic Encyclopedia of Type Strains, Phase IV (KMG-IV): sequencing the most valuable type-strain genomes for metagenomic binning, comparative biology and taxonomic classification.</title>
        <authorList>
            <person name="Goeker M."/>
        </authorList>
    </citation>
    <scope>NUCLEOTIDE SEQUENCE [LARGE SCALE GENOMIC DNA]</scope>
    <source>
        <strain evidence="3 4">DSM 24105</strain>
    </source>
</reference>
<gene>
    <name evidence="2" type="ORF">GCM10007884_10380</name>
    <name evidence="3" type="ORF">GGR33_000967</name>
</gene>
<evidence type="ECO:0000256" key="1">
    <source>
        <dbReference type="SAM" id="MobiDB-lite"/>
    </source>
</evidence>
<dbReference type="EMBL" id="JACIDN010000002">
    <property type="protein sequence ID" value="MBB3901481.1"/>
    <property type="molecule type" value="Genomic_DNA"/>
</dbReference>
<dbReference type="Proteomes" id="UP000517759">
    <property type="component" value="Unassembled WGS sequence"/>
</dbReference>
<comment type="caution">
    <text evidence="3">The sequence shown here is derived from an EMBL/GenBank/DDBJ whole genome shotgun (WGS) entry which is preliminary data.</text>
</comment>
<evidence type="ECO:0000313" key="2">
    <source>
        <dbReference type="EMBL" id="GLS43053.1"/>
    </source>
</evidence>
<organism evidence="3 4">
    <name type="scientific">Methylobacterium brachythecii</name>
    <dbReference type="NCBI Taxonomy" id="1176177"/>
    <lineage>
        <taxon>Bacteria</taxon>
        <taxon>Pseudomonadati</taxon>
        <taxon>Pseudomonadota</taxon>
        <taxon>Alphaproteobacteria</taxon>
        <taxon>Hyphomicrobiales</taxon>
        <taxon>Methylobacteriaceae</taxon>
        <taxon>Methylobacterium</taxon>
    </lineage>
</organism>
<feature type="region of interest" description="Disordered" evidence="1">
    <location>
        <begin position="29"/>
        <end position="51"/>
    </location>
</feature>
<evidence type="ECO:0000313" key="3">
    <source>
        <dbReference type="EMBL" id="MBB3901481.1"/>
    </source>
</evidence>
<dbReference type="RefSeq" id="WP_183502482.1">
    <property type="nucleotide sequence ID" value="NZ_BSPG01000003.1"/>
</dbReference>
<sequence>MQSRGDPVSPGFKAVMGESLLLLGLVNTPREPAPNLGPNMTIFAEEAKPAE</sequence>
<reference evidence="2" key="1">
    <citation type="journal article" date="2014" name="Int. J. Syst. Evol. Microbiol.">
        <title>Complete genome of a new Firmicutes species belonging to the dominant human colonic microbiota ('Ruminococcus bicirculans') reveals two chromosomes and a selective capacity to utilize plant glucans.</title>
        <authorList>
            <consortium name="NISC Comparative Sequencing Program"/>
            <person name="Wegmann U."/>
            <person name="Louis P."/>
            <person name="Goesmann A."/>
            <person name="Henrissat B."/>
            <person name="Duncan S.H."/>
            <person name="Flint H.J."/>
        </authorList>
    </citation>
    <scope>NUCLEOTIDE SEQUENCE</scope>
    <source>
        <strain evidence="2">NBRC 107710</strain>
    </source>
</reference>
<dbReference type="AlphaFoldDB" id="A0A7W6AFT5"/>
<protein>
    <submittedName>
        <fullName evidence="3">Uncharacterized protein</fullName>
    </submittedName>
</protein>
<reference evidence="5" key="2">
    <citation type="journal article" date="2019" name="Int. J. Syst. Evol. Microbiol.">
        <title>The Global Catalogue of Microorganisms (GCM) 10K type strain sequencing project: providing services to taxonomists for standard genome sequencing and annotation.</title>
        <authorList>
            <consortium name="The Broad Institute Genomics Platform"/>
            <consortium name="The Broad Institute Genome Sequencing Center for Infectious Disease"/>
            <person name="Wu L."/>
            <person name="Ma J."/>
        </authorList>
    </citation>
    <scope>NUCLEOTIDE SEQUENCE [LARGE SCALE GENOMIC DNA]</scope>
    <source>
        <strain evidence="5">NBRC 107710</strain>
    </source>
</reference>
<dbReference type="Proteomes" id="UP001156881">
    <property type="component" value="Unassembled WGS sequence"/>
</dbReference>
<proteinExistence type="predicted"/>
<reference evidence="2" key="4">
    <citation type="submission" date="2023-01" db="EMBL/GenBank/DDBJ databases">
        <title>Draft genome sequence of Methylobacterium brachythecii strain NBRC 107710.</title>
        <authorList>
            <person name="Sun Q."/>
            <person name="Mori K."/>
        </authorList>
    </citation>
    <scope>NUCLEOTIDE SEQUENCE</scope>
    <source>
        <strain evidence="2">NBRC 107710</strain>
    </source>
</reference>
<keyword evidence="5" id="KW-1185">Reference proteome</keyword>
<dbReference type="EMBL" id="BSPG01000003">
    <property type="protein sequence ID" value="GLS43053.1"/>
    <property type="molecule type" value="Genomic_DNA"/>
</dbReference>
<name>A0A7W6AFT5_9HYPH</name>
<evidence type="ECO:0000313" key="4">
    <source>
        <dbReference type="Proteomes" id="UP000517759"/>
    </source>
</evidence>
<evidence type="ECO:0000313" key="5">
    <source>
        <dbReference type="Proteomes" id="UP001156881"/>
    </source>
</evidence>